<dbReference type="AlphaFoldDB" id="A0A1M5UDH0"/>
<dbReference type="Pfam" id="PF04616">
    <property type="entry name" value="Glyco_hydro_43"/>
    <property type="match status" value="1"/>
</dbReference>
<evidence type="ECO:0000256" key="3">
    <source>
        <dbReference type="ARBA" id="ARBA00022801"/>
    </source>
</evidence>
<evidence type="ECO:0000256" key="4">
    <source>
        <dbReference type="ARBA" id="ARBA00023277"/>
    </source>
</evidence>
<evidence type="ECO:0000256" key="7">
    <source>
        <dbReference type="SAM" id="SignalP"/>
    </source>
</evidence>
<dbReference type="Pfam" id="PF00754">
    <property type="entry name" value="F5_F8_type_C"/>
    <property type="match status" value="1"/>
</dbReference>
<gene>
    <name evidence="10" type="ORF">SAMN04488109_4611</name>
</gene>
<evidence type="ECO:0000259" key="9">
    <source>
        <dbReference type="PROSITE" id="PS50853"/>
    </source>
</evidence>
<dbReference type="PANTHER" id="PTHR43772:SF2">
    <property type="entry name" value="PUTATIVE (AFU_ORTHOLOGUE AFUA_2G04480)-RELATED"/>
    <property type="match status" value="1"/>
</dbReference>
<reference evidence="10 11" key="1">
    <citation type="submission" date="2016-11" db="EMBL/GenBank/DDBJ databases">
        <authorList>
            <person name="Jaros S."/>
            <person name="Januszkiewicz K."/>
            <person name="Wedrychowicz H."/>
        </authorList>
    </citation>
    <scope>NUCLEOTIDE SEQUENCE [LARGE SCALE GENOMIC DNA]</scope>
    <source>
        <strain evidence="10 11">DSM 24574</strain>
    </source>
</reference>
<dbReference type="InterPro" id="IPR052176">
    <property type="entry name" value="Glycosyl_Hydrlase_43_Enz"/>
</dbReference>
<feature type="chain" id="PRO_5012522437" evidence="7">
    <location>
        <begin position="24"/>
        <end position="588"/>
    </location>
</feature>
<dbReference type="STRING" id="947013.SAMN04488109_4611"/>
<dbReference type="InterPro" id="IPR000421">
    <property type="entry name" value="FA58C"/>
</dbReference>
<dbReference type="Gene3D" id="2.60.120.260">
    <property type="entry name" value="Galactose-binding domain-like"/>
    <property type="match status" value="1"/>
</dbReference>
<keyword evidence="5 6" id="KW-0326">Glycosidase</keyword>
<dbReference type="InterPro" id="IPR003961">
    <property type="entry name" value="FN3_dom"/>
</dbReference>
<sequence>MRSIITRLGWSIIVGMLPLLATAQTGGRTTYCNPMDIDYKYNYEQLNDSISYRAGADPVIVNHKGSYFLFVTISGGYWHSNNLVDWSYIVPDKWPMEDMCAPAAMSVKDTLYLFQSTFEQRPIFYSLEPEKGKLKFYNRWLPALPKEVGPWDPALFYDEELNKWYMYWGSSNVFPMYGSELDKHKRLSYKGAYKPMLYLQPEEHGWERFGRDHTSSIKPFMEGAWMTKHNGKYYLQYGAPGTEYNVYANGTYVGDSPLGPFTYAPYNPVSYKPGGFVTGAGHGNTFQDVYGNYWNTGTPWIAVNWNFERRIAMFPAGFDADGQMFSNTRFGDLPHRLPTKKWTSKDELFTGWMLLSYKKTATASSVRDTFRVSNLTDENPRTFWVARQNKAGEWAAIDLQKEQEVRAVQINYTDYKSDIFDNDTARVYTQFKLFASRDGKQWDLITDLTREKKRDRPNAYVEFEKPVKARYIKYEHVYVASPNLAVSDIRVFGNGQGKPPVAPSKITAKRDTDVRNAFVSWTPVPGAVGYNILWGIGKDKLYQTYQVFADQPASKEIRALSRGVTYYFAVEAFSENGVSARSEVVMVK</sequence>
<name>A0A1M5UDH0_9BACT</name>
<feature type="domain" description="Fibronectin type-III" evidence="9">
    <location>
        <begin position="502"/>
        <end position="588"/>
    </location>
</feature>
<protein>
    <submittedName>
        <fullName evidence="10">F5/8 type C domain-containing protein</fullName>
    </submittedName>
</protein>
<keyword evidence="2" id="KW-0624">Polysaccharide degradation</keyword>
<organism evidence="10 11">
    <name type="scientific">Chryseolinea serpens</name>
    <dbReference type="NCBI Taxonomy" id="947013"/>
    <lineage>
        <taxon>Bacteria</taxon>
        <taxon>Pseudomonadati</taxon>
        <taxon>Bacteroidota</taxon>
        <taxon>Cytophagia</taxon>
        <taxon>Cytophagales</taxon>
        <taxon>Fulvivirgaceae</taxon>
        <taxon>Chryseolinea</taxon>
    </lineage>
</organism>
<dbReference type="InterPro" id="IPR013783">
    <property type="entry name" value="Ig-like_fold"/>
</dbReference>
<keyword evidence="11" id="KW-1185">Reference proteome</keyword>
<dbReference type="RefSeq" id="WP_073138669.1">
    <property type="nucleotide sequence ID" value="NZ_FQWQ01000003.1"/>
</dbReference>
<dbReference type="Gene3D" id="2.115.10.20">
    <property type="entry name" value="Glycosyl hydrolase domain, family 43"/>
    <property type="match status" value="1"/>
</dbReference>
<dbReference type="InterPro" id="IPR036116">
    <property type="entry name" value="FN3_sf"/>
</dbReference>
<feature type="signal peptide" evidence="7">
    <location>
        <begin position="1"/>
        <end position="23"/>
    </location>
</feature>
<dbReference type="PANTHER" id="PTHR43772">
    <property type="entry name" value="ENDO-1,4-BETA-XYLANASE"/>
    <property type="match status" value="1"/>
</dbReference>
<dbReference type="CDD" id="cd00063">
    <property type="entry name" value="FN3"/>
    <property type="match status" value="1"/>
</dbReference>
<dbReference type="CDD" id="cd08982">
    <property type="entry name" value="GH43-like"/>
    <property type="match status" value="1"/>
</dbReference>
<evidence type="ECO:0000313" key="10">
    <source>
        <dbReference type="EMBL" id="SHH61009.1"/>
    </source>
</evidence>
<dbReference type="SUPFAM" id="SSF49265">
    <property type="entry name" value="Fibronectin type III"/>
    <property type="match status" value="1"/>
</dbReference>
<dbReference type="GO" id="GO:0004553">
    <property type="term" value="F:hydrolase activity, hydrolyzing O-glycosyl compounds"/>
    <property type="evidence" value="ECO:0007669"/>
    <property type="project" value="InterPro"/>
</dbReference>
<dbReference type="SUPFAM" id="SSF49785">
    <property type="entry name" value="Galactose-binding domain-like"/>
    <property type="match status" value="1"/>
</dbReference>
<evidence type="ECO:0000256" key="1">
    <source>
        <dbReference type="ARBA" id="ARBA00009865"/>
    </source>
</evidence>
<evidence type="ECO:0000256" key="5">
    <source>
        <dbReference type="ARBA" id="ARBA00023295"/>
    </source>
</evidence>
<dbReference type="Gene3D" id="2.60.40.10">
    <property type="entry name" value="Immunoglobulins"/>
    <property type="match status" value="1"/>
</dbReference>
<keyword evidence="7" id="KW-0732">Signal</keyword>
<evidence type="ECO:0000256" key="2">
    <source>
        <dbReference type="ARBA" id="ARBA00022651"/>
    </source>
</evidence>
<dbReference type="PROSITE" id="PS50853">
    <property type="entry name" value="FN3"/>
    <property type="match status" value="1"/>
</dbReference>
<keyword evidence="2" id="KW-0858">Xylan degradation</keyword>
<keyword evidence="3 6" id="KW-0378">Hydrolase</keyword>
<keyword evidence="4" id="KW-0119">Carbohydrate metabolism</keyword>
<dbReference type="GO" id="GO:0045493">
    <property type="term" value="P:xylan catabolic process"/>
    <property type="evidence" value="ECO:0007669"/>
    <property type="project" value="UniProtKB-KW"/>
</dbReference>
<accession>A0A1M5UDH0</accession>
<feature type="domain" description="F5/8 type C" evidence="8">
    <location>
        <begin position="343"/>
        <end position="494"/>
    </location>
</feature>
<dbReference type="SUPFAM" id="SSF75005">
    <property type="entry name" value="Arabinanase/levansucrase/invertase"/>
    <property type="match status" value="1"/>
</dbReference>
<comment type="similarity">
    <text evidence="1 6">Belongs to the glycosyl hydrolase 43 family.</text>
</comment>
<evidence type="ECO:0000259" key="8">
    <source>
        <dbReference type="PROSITE" id="PS50022"/>
    </source>
</evidence>
<dbReference type="OrthoDB" id="9801455at2"/>
<evidence type="ECO:0000256" key="6">
    <source>
        <dbReference type="RuleBase" id="RU361187"/>
    </source>
</evidence>
<dbReference type="PROSITE" id="PS50022">
    <property type="entry name" value="FA58C_3"/>
    <property type="match status" value="1"/>
</dbReference>
<evidence type="ECO:0000313" key="11">
    <source>
        <dbReference type="Proteomes" id="UP000184212"/>
    </source>
</evidence>
<dbReference type="InterPro" id="IPR023296">
    <property type="entry name" value="Glyco_hydro_beta-prop_sf"/>
</dbReference>
<dbReference type="EMBL" id="FQWQ01000003">
    <property type="protein sequence ID" value="SHH61009.1"/>
    <property type="molecule type" value="Genomic_DNA"/>
</dbReference>
<proteinExistence type="inferred from homology"/>
<dbReference type="Proteomes" id="UP000184212">
    <property type="component" value="Unassembled WGS sequence"/>
</dbReference>
<dbReference type="InterPro" id="IPR006710">
    <property type="entry name" value="Glyco_hydro_43"/>
</dbReference>
<dbReference type="SMART" id="SM00060">
    <property type="entry name" value="FN3"/>
    <property type="match status" value="1"/>
</dbReference>
<dbReference type="InterPro" id="IPR008979">
    <property type="entry name" value="Galactose-bd-like_sf"/>
</dbReference>